<evidence type="ECO:0000313" key="3">
    <source>
        <dbReference type="EMBL" id="KAJ2903391.1"/>
    </source>
</evidence>
<feature type="region of interest" description="Disordered" evidence="2">
    <location>
        <begin position="1"/>
        <end position="50"/>
    </location>
</feature>
<feature type="region of interest" description="Disordered" evidence="2">
    <location>
        <begin position="357"/>
        <end position="384"/>
    </location>
</feature>
<name>A0AAD5WVE3_9PEZI</name>
<sequence length="646" mass="71869">MMDLECSPGAPLQPVSPERVNQQRESSLFYSTSSRPEHLSSDSRDSSVHDKISQFNTLSMQSRQLERKTADAALNRAMLGREEAETEMRLYRDEARSLRKQLEDGRERERRVGERLETVMENYGRAKETYAHTQALWEKEIRRARKETFKSQSGIVKLQEELKSVRSALKSTEDSLEHEKERSKVREQEAFAARYQLVGVQEELENALEQIKQVEQERDAFKTLAKNEEVARIAAEGHLPLPPADSADDEFASPKKPRVSISTVEIQSSAASEAEIEELSGLLSWEMQRANRAVQEIEFLKAECELNCCPCSRPMKMRKNSASRSSQTSPQPVQQNVKMIDMEVVDPADLAALGFSQAPLPKQRGSHHIRPEAPKSKKRETRRSTVFIPSEGTFRTVSQEEAEAISKEEPVPTVPEEAPAADFAVEPRAYARTPSVDPPTFAVLAQERASLQSLLEAPHQGRGDVTPTLPVTPAEQSCAVEFDIETPTADAAPPQNADTASPKVETRPHTSASFYTVTQTTTVPLRESTANAKMGQRLRTPKSSSSTFDVNNPAFTPTMTREEALAQIRERRGRARSMANGTMTPRRQMVEGGGERRDVSAPVGRGDCLVGFVFGLELRTLDRDDGNGLNVITSSNATLGFSSSWL</sequence>
<feature type="coiled-coil region" evidence="1">
    <location>
        <begin position="155"/>
        <end position="231"/>
    </location>
</feature>
<proteinExistence type="predicted"/>
<dbReference type="PANTHER" id="PTHR42041">
    <property type="entry name" value="DNA ENDONUCLEASE ACTIVATOR CTP1 C-TERMINAL DOMAIN-CONTAINING PROTEIN"/>
    <property type="match status" value="1"/>
</dbReference>
<dbReference type="Proteomes" id="UP001201980">
    <property type="component" value="Unassembled WGS sequence"/>
</dbReference>
<keyword evidence="1" id="KW-0175">Coiled coil</keyword>
<evidence type="ECO:0000256" key="1">
    <source>
        <dbReference type="SAM" id="Coils"/>
    </source>
</evidence>
<comment type="caution">
    <text evidence="3">The sequence shown here is derived from an EMBL/GenBank/DDBJ whole genome shotgun (WGS) entry which is preliminary data.</text>
</comment>
<dbReference type="AlphaFoldDB" id="A0AAD5WVE3"/>
<dbReference type="PANTHER" id="PTHR42041:SF1">
    <property type="entry name" value="DNA ENDONUCLEASE ACTIVATOR CTP1 C-TERMINAL DOMAIN-CONTAINING PROTEIN"/>
    <property type="match status" value="1"/>
</dbReference>
<evidence type="ECO:0000256" key="2">
    <source>
        <dbReference type="SAM" id="MobiDB-lite"/>
    </source>
</evidence>
<feature type="coiled-coil region" evidence="1">
    <location>
        <begin position="74"/>
        <end position="108"/>
    </location>
</feature>
<feature type="region of interest" description="Disordered" evidence="2">
    <location>
        <begin position="487"/>
        <end position="509"/>
    </location>
</feature>
<gene>
    <name evidence="3" type="ORF">MKZ38_009968</name>
</gene>
<feature type="compositionally biased region" description="Polar residues" evidence="2">
    <location>
        <begin position="19"/>
        <end position="34"/>
    </location>
</feature>
<feature type="compositionally biased region" description="Polar residues" evidence="2">
    <location>
        <begin position="541"/>
        <end position="555"/>
    </location>
</feature>
<dbReference type="EMBL" id="JAKWBI020000082">
    <property type="protein sequence ID" value="KAJ2903391.1"/>
    <property type="molecule type" value="Genomic_DNA"/>
</dbReference>
<reference evidence="3" key="1">
    <citation type="submission" date="2022-07" db="EMBL/GenBank/DDBJ databases">
        <title>Draft genome sequence of Zalerion maritima ATCC 34329, a (micro)plastics degrading marine fungus.</title>
        <authorList>
            <person name="Paco A."/>
            <person name="Goncalves M.F.M."/>
            <person name="Rocha-Santos T.A.P."/>
            <person name="Alves A."/>
        </authorList>
    </citation>
    <scope>NUCLEOTIDE SEQUENCE</scope>
    <source>
        <strain evidence="3">ATCC 34329</strain>
    </source>
</reference>
<protein>
    <submittedName>
        <fullName evidence="3">Uncharacterized protein</fullName>
    </submittedName>
</protein>
<organism evidence="3 4">
    <name type="scientific">Zalerion maritima</name>
    <dbReference type="NCBI Taxonomy" id="339359"/>
    <lineage>
        <taxon>Eukaryota</taxon>
        <taxon>Fungi</taxon>
        <taxon>Dikarya</taxon>
        <taxon>Ascomycota</taxon>
        <taxon>Pezizomycotina</taxon>
        <taxon>Sordariomycetes</taxon>
        <taxon>Lulworthiomycetidae</taxon>
        <taxon>Lulworthiales</taxon>
        <taxon>Lulworthiaceae</taxon>
        <taxon>Zalerion</taxon>
    </lineage>
</organism>
<feature type="compositionally biased region" description="Basic and acidic residues" evidence="2">
    <location>
        <begin position="35"/>
        <end position="50"/>
    </location>
</feature>
<accession>A0AAD5WVE3</accession>
<feature type="region of interest" description="Disordered" evidence="2">
    <location>
        <begin position="531"/>
        <end position="555"/>
    </location>
</feature>
<evidence type="ECO:0000313" key="4">
    <source>
        <dbReference type="Proteomes" id="UP001201980"/>
    </source>
</evidence>
<keyword evidence="4" id="KW-1185">Reference proteome</keyword>